<dbReference type="Proteomes" id="UP000319908">
    <property type="component" value="Unassembled WGS sequence"/>
</dbReference>
<protein>
    <submittedName>
        <fullName evidence="2">Competence protein A</fullName>
    </submittedName>
</protein>
<dbReference type="EMBL" id="SJPU01000003">
    <property type="protein sequence ID" value="TWU10801.1"/>
    <property type="molecule type" value="Genomic_DNA"/>
</dbReference>
<comment type="caution">
    <text evidence="2">The sequence shown here is derived from an EMBL/GenBank/DDBJ whole genome shotgun (WGS) entry which is preliminary data.</text>
</comment>
<dbReference type="PANTHER" id="PTHR32432">
    <property type="entry name" value="CELL DIVISION PROTEIN FTSA-RELATED"/>
    <property type="match status" value="1"/>
</dbReference>
<name>A0A5C6BH22_9BACT</name>
<dbReference type="Gene3D" id="3.30.1490.300">
    <property type="match status" value="1"/>
</dbReference>
<dbReference type="RefSeq" id="WP_146409183.1">
    <property type="nucleotide sequence ID" value="NZ_SJPU01000003.1"/>
</dbReference>
<dbReference type="SUPFAM" id="SSF53067">
    <property type="entry name" value="Actin-like ATPase domain"/>
    <property type="match status" value="1"/>
</dbReference>
<evidence type="ECO:0000256" key="1">
    <source>
        <dbReference type="SAM" id="MobiDB-lite"/>
    </source>
</evidence>
<evidence type="ECO:0000313" key="2">
    <source>
        <dbReference type="EMBL" id="TWU10801.1"/>
    </source>
</evidence>
<gene>
    <name evidence="2" type="ORF">Poly21_47070</name>
</gene>
<dbReference type="InterPro" id="IPR005883">
    <property type="entry name" value="PilM"/>
</dbReference>
<dbReference type="InterPro" id="IPR043129">
    <property type="entry name" value="ATPase_NBD"/>
</dbReference>
<dbReference type="OrthoDB" id="9768127at2"/>
<dbReference type="CDD" id="cd24049">
    <property type="entry name" value="ASKHA_NBD_PilM"/>
    <property type="match status" value="1"/>
</dbReference>
<dbReference type="PANTHER" id="PTHR32432:SF3">
    <property type="entry name" value="ETHANOLAMINE UTILIZATION PROTEIN EUTJ"/>
    <property type="match status" value="1"/>
</dbReference>
<evidence type="ECO:0000313" key="3">
    <source>
        <dbReference type="Proteomes" id="UP000319908"/>
    </source>
</evidence>
<dbReference type="InterPro" id="IPR050696">
    <property type="entry name" value="FtsA/MreB"/>
</dbReference>
<sequence>MAGSAGVWGIEIGQSALKALHCVKKGDEIVADQFDFVEYPKILSQPDANPDELIADALTELLERNETARDHVCMSVPGQSGLSKFFKPPPVDVKKIADIVRYEAKQQIPFELSDVIWDYQMMPGAQVEEGYALESEVGLFAMKREQAYRQLAPLDEADVQVKLVQLAPIAIYNAIAYDRMHERLESEEFDIDDPPPSTVILSIGTDSSDLIITNGFRIWQRSMPIGGNHFTRQLTKDLKLTFAKAEHLKRNAREAVDPKLIFQTMRPVFNDLVTEVQRSIGFFRGIDKKANITELLVTGNTVKMPGLAAYLGKNLGYEVHILDRFNRLSGDDVLSIPTFRDNAPTFAVCYGLCLQGLGLSQVHTSLVPREILTQRMIRAKKPWALLGLSALMVGASIQYVMTQRSWATTTDDVWKNATSAVAQMSSYSSSEKSTDADLESRLMFLNQLGKEITGNNDERLLWLEVFEAINLMIPREDYPDGKMPSPREKPLQDRSDIYVTSIDSKYFEDLAEWYTEEVAKRYQEEMDDWVRQMKRQPPGAVAADGTGAEAEAGASDMAAVPDEGPSETGWIIQLKGYHYYNSSERMGFEGANHVRRTLTTNFLEKQITLSSPAGEKLTFTPQQMGFSYPLQVNVSQPTLTRVKNPDFDPNSMAAQVKPPIDVEPGDELTGPNGETIIYEPPTLEELRYDFVFQVVWKPVPLNERMKLKKAAEEAAAEAAALAAEEAALNGDAEATP</sequence>
<dbReference type="AlphaFoldDB" id="A0A5C6BH22"/>
<keyword evidence="3" id="KW-1185">Reference proteome</keyword>
<dbReference type="Gene3D" id="3.30.420.40">
    <property type="match status" value="2"/>
</dbReference>
<proteinExistence type="predicted"/>
<organism evidence="2 3">
    <name type="scientific">Allorhodopirellula heiligendammensis</name>
    <dbReference type="NCBI Taxonomy" id="2714739"/>
    <lineage>
        <taxon>Bacteria</taxon>
        <taxon>Pseudomonadati</taxon>
        <taxon>Planctomycetota</taxon>
        <taxon>Planctomycetia</taxon>
        <taxon>Pirellulales</taxon>
        <taxon>Pirellulaceae</taxon>
        <taxon>Allorhodopirellula</taxon>
    </lineage>
</organism>
<dbReference type="NCBIfam" id="TIGR01175">
    <property type="entry name" value="pilM"/>
    <property type="match status" value="1"/>
</dbReference>
<accession>A0A5C6BH22</accession>
<reference evidence="2 3" key="1">
    <citation type="journal article" date="2020" name="Antonie Van Leeuwenhoek">
        <title>Rhodopirellula heiligendammensis sp. nov., Rhodopirellula pilleata sp. nov., and Rhodopirellula solitaria sp. nov. isolated from natural or artificial marine surfaces in Northern Germany and California, USA, and emended description of the genus Rhodopirellula.</title>
        <authorList>
            <person name="Kallscheuer N."/>
            <person name="Wiegand S."/>
            <person name="Jogler M."/>
            <person name="Boedeker C."/>
            <person name="Peeters S.H."/>
            <person name="Rast P."/>
            <person name="Heuer A."/>
            <person name="Jetten M.S.M."/>
            <person name="Rohde M."/>
            <person name="Jogler C."/>
        </authorList>
    </citation>
    <scope>NUCLEOTIDE SEQUENCE [LARGE SCALE GENOMIC DNA]</scope>
    <source>
        <strain evidence="2 3">Poly21</strain>
    </source>
</reference>
<feature type="compositionally biased region" description="Low complexity" evidence="1">
    <location>
        <begin position="539"/>
        <end position="554"/>
    </location>
</feature>
<dbReference type="Pfam" id="PF11104">
    <property type="entry name" value="PilM_2"/>
    <property type="match status" value="1"/>
</dbReference>
<feature type="region of interest" description="Disordered" evidence="1">
    <location>
        <begin position="537"/>
        <end position="565"/>
    </location>
</feature>